<evidence type="ECO:0000256" key="9">
    <source>
        <dbReference type="SAM" id="MobiDB-lite"/>
    </source>
</evidence>
<evidence type="ECO:0000313" key="14">
    <source>
        <dbReference type="Proteomes" id="UP000306973"/>
    </source>
</evidence>
<feature type="domain" description="Cation efflux protein cytoplasmic" evidence="12">
    <location>
        <begin position="232"/>
        <end position="309"/>
    </location>
</feature>
<evidence type="ECO:0000313" key="13">
    <source>
        <dbReference type="EMBL" id="TLF52856.1"/>
    </source>
</evidence>
<dbReference type="EMBL" id="VBUI01000004">
    <property type="protein sequence ID" value="TLF52856.1"/>
    <property type="molecule type" value="Genomic_DNA"/>
</dbReference>
<evidence type="ECO:0000256" key="10">
    <source>
        <dbReference type="SAM" id="Phobius"/>
    </source>
</evidence>
<sequence length="402" mass="43433">MRDESSDANEPPLHGRGGASKRAAQTREAHRVTLIGAVIDFAVGVAKMVAGFMVGSAALVADGIHSFSDILTDLFVVAATHFGRQEPDSDHPYGHGRIETLATLWLGSVLIFVAGGIAWASIGRLLEGEPIPAPGIGAIGIAGVALLAKEWIFRYTLRVARRVNSRLLEANAWHSRSDALSTVVVLVGLVAAQVGVGWMDALAAIVVGIMVGQVGGRLLWESSQELIDTALPLDQRDRMRDIAERVPHVNGVHDLRTRKLGSDVVLDLHIVVPPRVTVSEAHEIGNEVSRRLREAFPELADVTFHIDPEDDSGELEHSLRPGPPLRSDVVEILDGAWHGLPIWHARVDLDLHYLDNQVDVSLYVDALPPGQDLDAAANALRQAASRLDWVGRLRIWLGPGKG</sequence>
<dbReference type="InterPro" id="IPR050291">
    <property type="entry name" value="CDF_Transporter"/>
</dbReference>
<name>A0A5R8ML23_9GAMM</name>
<reference evidence="13 14" key="1">
    <citation type="journal article" date="2007" name="Int. J. Syst. Evol. Microbiol.">
        <title>Halomonas saccharevitans sp. nov., Halomonas arcis sp. nov. and Halomonas subterranea sp. nov., halophilic bacteria isolated from hypersaline environments of China.</title>
        <authorList>
            <person name="Xu X.W."/>
            <person name="Wu Y.H."/>
            <person name="Zhou Z."/>
            <person name="Wang C.S."/>
            <person name="Zhou Y.G."/>
            <person name="Zhang H.B."/>
            <person name="Wang Y."/>
            <person name="Wu M."/>
        </authorList>
    </citation>
    <scope>NUCLEOTIDE SEQUENCE [LARGE SCALE GENOMIC DNA]</scope>
    <source>
        <strain evidence="13 14">TBZ3</strain>
    </source>
</reference>
<evidence type="ECO:0000256" key="8">
    <source>
        <dbReference type="ARBA" id="ARBA00023136"/>
    </source>
</evidence>
<dbReference type="InterPro" id="IPR058533">
    <property type="entry name" value="Cation_efflux_TM"/>
</dbReference>
<dbReference type="GO" id="GO:0006829">
    <property type="term" value="P:zinc ion transport"/>
    <property type="evidence" value="ECO:0007669"/>
    <property type="project" value="UniProtKB-KW"/>
</dbReference>
<dbReference type="GO" id="GO:0016020">
    <property type="term" value="C:membrane"/>
    <property type="evidence" value="ECO:0007669"/>
    <property type="project" value="UniProtKB-SubCell"/>
</dbReference>
<feature type="region of interest" description="Disordered" evidence="9">
    <location>
        <begin position="1"/>
        <end position="22"/>
    </location>
</feature>
<evidence type="ECO:0000256" key="7">
    <source>
        <dbReference type="ARBA" id="ARBA00022989"/>
    </source>
</evidence>
<evidence type="ECO:0000256" key="1">
    <source>
        <dbReference type="ARBA" id="ARBA00004141"/>
    </source>
</evidence>
<comment type="caution">
    <text evidence="13">The sequence shown here is derived from an EMBL/GenBank/DDBJ whole genome shotgun (WGS) entry which is preliminary data.</text>
</comment>
<dbReference type="FunFam" id="1.20.1510.10:FF:000006">
    <property type="entry name" value="Divalent cation efflux transporter"/>
    <property type="match status" value="1"/>
</dbReference>
<dbReference type="Pfam" id="PF16916">
    <property type="entry name" value="ZT_dimer"/>
    <property type="match status" value="1"/>
</dbReference>
<keyword evidence="6" id="KW-0862">Zinc</keyword>
<evidence type="ECO:0000256" key="4">
    <source>
        <dbReference type="ARBA" id="ARBA00022496"/>
    </source>
</evidence>
<evidence type="ECO:0000259" key="12">
    <source>
        <dbReference type="Pfam" id="PF16916"/>
    </source>
</evidence>
<dbReference type="InterPro" id="IPR027470">
    <property type="entry name" value="Cation_efflux_CTD"/>
</dbReference>
<dbReference type="SUPFAM" id="SSF160240">
    <property type="entry name" value="Cation efflux protein cytoplasmic domain-like"/>
    <property type="match status" value="1"/>
</dbReference>
<evidence type="ECO:0000256" key="5">
    <source>
        <dbReference type="ARBA" id="ARBA00022692"/>
    </source>
</evidence>
<evidence type="ECO:0000256" key="3">
    <source>
        <dbReference type="ARBA" id="ARBA00022448"/>
    </source>
</evidence>
<feature type="transmembrane region" description="Helical" evidence="10">
    <location>
        <begin position="101"/>
        <end position="122"/>
    </location>
</feature>
<dbReference type="GO" id="GO:0006826">
    <property type="term" value="P:iron ion transport"/>
    <property type="evidence" value="ECO:0007669"/>
    <property type="project" value="UniProtKB-KW"/>
</dbReference>
<dbReference type="Gene3D" id="1.20.1510.10">
    <property type="entry name" value="Cation efflux protein transmembrane domain"/>
    <property type="match status" value="1"/>
</dbReference>
<keyword evidence="14" id="KW-1185">Reference proteome</keyword>
<keyword evidence="4" id="KW-0410">Iron transport</keyword>
<dbReference type="Proteomes" id="UP000306973">
    <property type="component" value="Unassembled WGS sequence"/>
</dbReference>
<evidence type="ECO:0000256" key="6">
    <source>
        <dbReference type="ARBA" id="ARBA00022906"/>
    </source>
</evidence>
<feature type="transmembrane region" description="Helical" evidence="10">
    <location>
        <begin position="134"/>
        <end position="157"/>
    </location>
</feature>
<dbReference type="NCBIfam" id="TIGR01297">
    <property type="entry name" value="CDF"/>
    <property type="match status" value="1"/>
</dbReference>
<keyword evidence="5 10" id="KW-0812">Transmembrane</keyword>
<gene>
    <name evidence="13" type="ORF">FEI13_03910</name>
</gene>
<dbReference type="InterPro" id="IPR027469">
    <property type="entry name" value="Cation_efflux_TMD_sf"/>
</dbReference>
<keyword evidence="6" id="KW-0864">Zinc transport</keyword>
<dbReference type="InterPro" id="IPR036837">
    <property type="entry name" value="Cation_efflux_CTD_sf"/>
</dbReference>
<keyword evidence="6" id="KW-0406">Ion transport</keyword>
<keyword evidence="8 10" id="KW-0472">Membrane</keyword>
<dbReference type="Pfam" id="PF01545">
    <property type="entry name" value="Cation_efflux"/>
    <property type="match status" value="1"/>
</dbReference>
<dbReference type="GO" id="GO:0008324">
    <property type="term" value="F:monoatomic cation transmembrane transporter activity"/>
    <property type="evidence" value="ECO:0007669"/>
    <property type="project" value="InterPro"/>
</dbReference>
<comment type="subcellular location">
    <subcellularLocation>
        <location evidence="1">Membrane</location>
        <topology evidence="1">Multi-pass membrane protein</topology>
    </subcellularLocation>
</comment>
<keyword evidence="4" id="KW-0408">Iron</keyword>
<evidence type="ECO:0000256" key="2">
    <source>
        <dbReference type="ARBA" id="ARBA00010212"/>
    </source>
</evidence>
<comment type="similarity">
    <text evidence="2">Belongs to the cation diffusion facilitator (CDF) transporter (TC 2.A.4) family. FieF subfamily.</text>
</comment>
<organism evidence="13 14">
    <name type="scientific">Halomonas urmiana</name>
    <dbReference type="NCBI Taxonomy" id="490901"/>
    <lineage>
        <taxon>Bacteria</taxon>
        <taxon>Pseudomonadati</taxon>
        <taxon>Pseudomonadota</taxon>
        <taxon>Gammaproteobacteria</taxon>
        <taxon>Oceanospirillales</taxon>
        <taxon>Halomonadaceae</taxon>
        <taxon>Halomonas</taxon>
    </lineage>
</organism>
<dbReference type="Gene3D" id="3.30.70.1350">
    <property type="entry name" value="Cation efflux protein, cytoplasmic domain"/>
    <property type="match status" value="1"/>
</dbReference>
<evidence type="ECO:0000259" key="11">
    <source>
        <dbReference type="Pfam" id="PF01545"/>
    </source>
</evidence>
<dbReference type="InterPro" id="IPR002524">
    <property type="entry name" value="Cation_efflux"/>
</dbReference>
<keyword evidence="7 10" id="KW-1133">Transmembrane helix</keyword>
<keyword evidence="3" id="KW-0813">Transport</keyword>
<dbReference type="AlphaFoldDB" id="A0A5R8ML23"/>
<dbReference type="PANTHER" id="PTHR43840:SF15">
    <property type="entry name" value="MITOCHONDRIAL METAL TRANSPORTER 1-RELATED"/>
    <property type="match status" value="1"/>
</dbReference>
<dbReference type="PANTHER" id="PTHR43840">
    <property type="entry name" value="MITOCHONDRIAL METAL TRANSPORTER 1-RELATED"/>
    <property type="match status" value="1"/>
</dbReference>
<protein>
    <submittedName>
        <fullName evidence="13">Cation transporter</fullName>
    </submittedName>
</protein>
<dbReference type="SUPFAM" id="SSF161111">
    <property type="entry name" value="Cation efflux protein transmembrane domain-like"/>
    <property type="match status" value="1"/>
</dbReference>
<dbReference type="OrthoDB" id="9806522at2"/>
<dbReference type="RefSeq" id="WP_138179716.1">
    <property type="nucleotide sequence ID" value="NZ_VBUI01000004.1"/>
</dbReference>
<feature type="domain" description="Cation efflux protein transmembrane" evidence="11">
    <location>
        <begin position="34"/>
        <end position="227"/>
    </location>
</feature>
<proteinExistence type="inferred from homology"/>
<accession>A0A5R8ML23</accession>
<feature type="transmembrane region" description="Helical" evidence="10">
    <location>
        <begin position="178"/>
        <end position="196"/>
    </location>
</feature>